<organism evidence="1 2">
    <name type="scientific">Cichorium intybus</name>
    <name type="common">Chicory</name>
    <dbReference type="NCBI Taxonomy" id="13427"/>
    <lineage>
        <taxon>Eukaryota</taxon>
        <taxon>Viridiplantae</taxon>
        <taxon>Streptophyta</taxon>
        <taxon>Embryophyta</taxon>
        <taxon>Tracheophyta</taxon>
        <taxon>Spermatophyta</taxon>
        <taxon>Magnoliopsida</taxon>
        <taxon>eudicotyledons</taxon>
        <taxon>Gunneridae</taxon>
        <taxon>Pentapetalae</taxon>
        <taxon>asterids</taxon>
        <taxon>campanulids</taxon>
        <taxon>Asterales</taxon>
        <taxon>Asteraceae</taxon>
        <taxon>Cichorioideae</taxon>
        <taxon>Cichorieae</taxon>
        <taxon>Cichoriinae</taxon>
        <taxon>Cichorium</taxon>
    </lineage>
</organism>
<dbReference type="Proteomes" id="UP001055811">
    <property type="component" value="Linkage Group LG03"/>
</dbReference>
<evidence type="ECO:0000313" key="2">
    <source>
        <dbReference type="Proteomes" id="UP001055811"/>
    </source>
</evidence>
<keyword evidence="2" id="KW-1185">Reference proteome</keyword>
<gene>
    <name evidence="1" type="ORF">L2E82_18561</name>
</gene>
<reference evidence="2" key="1">
    <citation type="journal article" date="2022" name="Mol. Ecol. Resour.">
        <title>The genomes of chicory, endive, great burdock and yacon provide insights into Asteraceae palaeo-polyploidization history and plant inulin production.</title>
        <authorList>
            <person name="Fan W."/>
            <person name="Wang S."/>
            <person name="Wang H."/>
            <person name="Wang A."/>
            <person name="Jiang F."/>
            <person name="Liu H."/>
            <person name="Zhao H."/>
            <person name="Xu D."/>
            <person name="Zhang Y."/>
        </authorList>
    </citation>
    <scope>NUCLEOTIDE SEQUENCE [LARGE SCALE GENOMIC DNA]</scope>
    <source>
        <strain evidence="2">cv. Punajuju</strain>
    </source>
</reference>
<accession>A0ACB9F9Y3</accession>
<proteinExistence type="predicted"/>
<name>A0ACB9F9Y3_CICIN</name>
<sequence>MPSSPLLKHHHRQPLLLLPNFFTSFSPVCDLPRLGTSEEETKDGEEICINERLRDDELRPVLVKLETDKGKEVFCLVCKKLLYLQSTERKKLCARAGPHMLRKMAARFTCLKDLDFSQSASRSFYPGVTDSDLSVIATGFNALHLLKLQNCKAESARGLIVVIVMLLLWFSNSEGQFVLLCYLIQHNFLISGANPRFAYFQARSSEDLNPGEGIGGQRGWGGMMARDRRGLGRGSNRKWMKILKAGCYML</sequence>
<comment type="caution">
    <text evidence="1">The sequence shown here is derived from an EMBL/GenBank/DDBJ whole genome shotgun (WGS) entry which is preliminary data.</text>
</comment>
<dbReference type="EMBL" id="CM042011">
    <property type="protein sequence ID" value="KAI3768129.1"/>
    <property type="molecule type" value="Genomic_DNA"/>
</dbReference>
<reference evidence="1 2" key="2">
    <citation type="journal article" date="2022" name="Mol. Ecol. Resour.">
        <title>The genomes of chicory, endive, great burdock and yacon provide insights into Asteraceae paleo-polyploidization history and plant inulin production.</title>
        <authorList>
            <person name="Fan W."/>
            <person name="Wang S."/>
            <person name="Wang H."/>
            <person name="Wang A."/>
            <person name="Jiang F."/>
            <person name="Liu H."/>
            <person name="Zhao H."/>
            <person name="Xu D."/>
            <person name="Zhang Y."/>
        </authorList>
    </citation>
    <scope>NUCLEOTIDE SEQUENCE [LARGE SCALE GENOMIC DNA]</scope>
    <source>
        <strain evidence="2">cv. Punajuju</strain>
        <tissue evidence="1">Leaves</tissue>
    </source>
</reference>
<protein>
    <submittedName>
        <fullName evidence="1">Uncharacterized protein</fullName>
    </submittedName>
</protein>
<evidence type="ECO:0000313" key="1">
    <source>
        <dbReference type="EMBL" id="KAI3768129.1"/>
    </source>
</evidence>